<feature type="transmembrane region" description="Helical" evidence="1">
    <location>
        <begin position="7"/>
        <end position="24"/>
    </location>
</feature>
<dbReference type="AlphaFoldDB" id="A0A645C3H1"/>
<organism evidence="2">
    <name type="scientific">bioreactor metagenome</name>
    <dbReference type="NCBI Taxonomy" id="1076179"/>
    <lineage>
        <taxon>unclassified sequences</taxon>
        <taxon>metagenomes</taxon>
        <taxon>ecological metagenomes</taxon>
    </lineage>
</organism>
<sequence>MQVLIKLVLLGLTLVLVFINPAYIGRATYYALFPLLFVLVWVFYSITYYVSEKQVKQNGNEVFSFSLFCAMVPSYGDGDLIRGRLLFTSTDLILFQRMAKGKGLKKAWSVPIKDVKKFSLGNVLSVRKGITFETEGGDVRFVLRNAPKYKEAITKALGWDVAPSVGVGEEAAASRSFTEL</sequence>
<evidence type="ECO:0000313" key="2">
    <source>
        <dbReference type="EMBL" id="MPM69883.1"/>
    </source>
</evidence>
<evidence type="ECO:0000256" key="1">
    <source>
        <dbReference type="SAM" id="Phobius"/>
    </source>
</evidence>
<keyword evidence="1" id="KW-0472">Membrane</keyword>
<keyword evidence="1" id="KW-1133">Transmembrane helix</keyword>
<reference evidence="2" key="1">
    <citation type="submission" date="2019-08" db="EMBL/GenBank/DDBJ databases">
        <authorList>
            <person name="Kucharzyk K."/>
            <person name="Murdoch R.W."/>
            <person name="Higgins S."/>
            <person name="Loffler F."/>
        </authorList>
    </citation>
    <scope>NUCLEOTIDE SEQUENCE</scope>
</reference>
<comment type="caution">
    <text evidence="2">The sequence shown here is derived from an EMBL/GenBank/DDBJ whole genome shotgun (WGS) entry which is preliminary data.</text>
</comment>
<protein>
    <submittedName>
        <fullName evidence="2">Uncharacterized protein</fullName>
    </submittedName>
</protein>
<keyword evidence="1" id="KW-0812">Transmembrane</keyword>
<feature type="transmembrane region" description="Helical" evidence="1">
    <location>
        <begin position="30"/>
        <end position="50"/>
    </location>
</feature>
<accession>A0A645C3H1</accession>
<name>A0A645C3H1_9ZZZZ</name>
<gene>
    <name evidence="2" type="ORF">SDC9_116831</name>
</gene>
<proteinExistence type="predicted"/>
<dbReference type="EMBL" id="VSSQ01023137">
    <property type="protein sequence ID" value="MPM69883.1"/>
    <property type="molecule type" value="Genomic_DNA"/>
</dbReference>